<evidence type="ECO:0000313" key="1">
    <source>
        <dbReference type="EMBL" id="CAG8489083.1"/>
    </source>
</evidence>
<evidence type="ECO:0000313" key="2">
    <source>
        <dbReference type="Proteomes" id="UP000789860"/>
    </source>
</evidence>
<sequence length="227" mass="26865">MACDALQAQFIGNNNVLPTYGQNLLQYIEENNLDTSQFLTFISEFASATITSLNNRFPNRELYEAIKIYDPKQLLISNSDLANYSNEVINILSNFYRTEKIINNQQFIPPLEKKDLINEWGMVKFFLKNYRSIKFVDTWNFIFSQTTFIYDFPATSTLIQIALLIPVSNTTIERVFSYQKLIKTRLRNQMNIETLNHHLMIALNRPSIELFDFEKAYDYWYTKERRI</sequence>
<name>A0ACA9KSE6_9GLOM</name>
<gene>
    <name evidence="1" type="ORF">SCALOS_LOCUS2751</name>
</gene>
<keyword evidence="2" id="KW-1185">Reference proteome</keyword>
<dbReference type="Proteomes" id="UP000789860">
    <property type="component" value="Unassembled WGS sequence"/>
</dbReference>
<comment type="caution">
    <text evidence="1">The sequence shown here is derived from an EMBL/GenBank/DDBJ whole genome shotgun (WGS) entry which is preliminary data.</text>
</comment>
<protein>
    <submittedName>
        <fullName evidence="1">294_t:CDS:1</fullName>
    </submittedName>
</protein>
<organism evidence="1 2">
    <name type="scientific">Scutellospora calospora</name>
    <dbReference type="NCBI Taxonomy" id="85575"/>
    <lineage>
        <taxon>Eukaryota</taxon>
        <taxon>Fungi</taxon>
        <taxon>Fungi incertae sedis</taxon>
        <taxon>Mucoromycota</taxon>
        <taxon>Glomeromycotina</taxon>
        <taxon>Glomeromycetes</taxon>
        <taxon>Diversisporales</taxon>
        <taxon>Gigasporaceae</taxon>
        <taxon>Scutellospora</taxon>
    </lineage>
</organism>
<reference evidence="1" key="1">
    <citation type="submission" date="2021-06" db="EMBL/GenBank/DDBJ databases">
        <authorList>
            <person name="Kallberg Y."/>
            <person name="Tangrot J."/>
            <person name="Rosling A."/>
        </authorList>
    </citation>
    <scope>NUCLEOTIDE SEQUENCE</scope>
    <source>
        <strain evidence="1">AU212A</strain>
    </source>
</reference>
<accession>A0ACA9KSE6</accession>
<dbReference type="EMBL" id="CAJVPM010002593">
    <property type="protein sequence ID" value="CAG8489083.1"/>
    <property type="molecule type" value="Genomic_DNA"/>
</dbReference>
<proteinExistence type="predicted"/>